<protein>
    <submittedName>
        <fullName evidence="9">Serine/arginine-rich splicing factor 1-like protein</fullName>
    </submittedName>
</protein>
<dbReference type="InterPro" id="IPR035979">
    <property type="entry name" value="RBD_domain_sf"/>
</dbReference>
<proteinExistence type="predicted"/>
<keyword evidence="2" id="KW-0507">mRNA processing</keyword>
<dbReference type="InterPro" id="IPR000504">
    <property type="entry name" value="RRM_dom"/>
</dbReference>
<evidence type="ECO:0000256" key="4">
    <source>
        <dbReference type="ARBA" id="ARBA00022884"/>
    </source>
</evidence>
<accession>A0ABQ7HAD9</accession>
<comment type="subcellular location">
    <subcellularLocation>
        <location evidence="1">Nucleus</location>
    </subcellularLocation>
</comment>
<keyword evidence="10" id="KW-1185">Reference proteome</keyword>
<evidence type="ECO:0000256" key="1">
    <source>
        <dbReference type="ARBA" id="ARBA00004123"/>
    </source>
</evidence>
<feature type="region of interest" description="Disordered" evidence="7">
    <location>
        <begin position="179"/>
        <end position="232"/>
    </location>
</feature>
<evidence type="ECO:0000313" key="9">
    <source>
        <dbReference type="EMBL" id="KAF5843821.1"/>
    </source>
</evidence>
<dbReference type="InterPro" id="IPR050374">
    <property type="entry name" value="RRT5_SRSF_SR"/>
</dbReference>
<organism evidence="9 10">
    <name type="scientific">Dunaliella salina</name>
    <name type="common">Green alga</name>
    <name type="synonym">Protococcus salinus</name>
    <dbReference type="NCBI Taxonomy" id="3046"/>
    <lineage>
        <taxon>Eukaryota</taxon>
        <taxon>Viridiplantae</taxon>
        <taxon>Chlorophyta</taxon>
        <taxon>core chlorophytes</taxon>
        <taxon>Chlorophyceae</taxon>
        <taxon>CS clade</taxon>
        <taxon>Chlamydomonadales</taxon>
        <taxon>Dunaliellaceae</taxon>
        <taxon>Dunaliella</taxon>
    </lineage>
</organism>
<dbReference type="PROSITE" id="PS50102">
    <property type="entry name" value="RRM"/>
    <property type="match status" value="2"/>
</dbReference>
<keyword evidence="3" id="KW-0677">Repeat</keyword>
<name>A0ABQ7HAD9_DUNSA</name>
<dbReference type="PANTHER" id="PTHR23003">
    <property type="entry name" value="RNA RECOGNITION MOTIF RRM DOMAIN CONTAINING PROTEIN"/>
    <property type="match status" value="1"/>
</dbReference>
<evidence type="ECO:0000256" key="7">
    <source>
        <dbReference type="SAM" id="MobiDB-lite"/>
    </source>
</evidence>
<evidence type="ECO:0000256" key="3">
    <source>
        <dbReference type="ARBA" id="ARBA00022737"/>
    </source>
</evidence>
<feature type="domain" description="RRM" evidence="8">
    <location>
        <begin position="96"/>
        <end position="177"/>
    </location>
</feature>
<evidence type="ECO:0000259" key="8">
    <source>
        <dbReference type="PROSITE" id="PS50102"/>
    </source>
</evidence>
<feature type="compositionally biased region" description="Basic residues" evidence="7">
    <location>
        <begin position="223"/>
        <end position="232"/>
    </location>
</feature>
<dbReference type="EMBL" id="MU069437">
    <property type="protein sequence ID" value="KAF5843821.1"/>
    <property type="molecule type" value="Genomic_DNA"/>
</dbReference>
<dbReference type="CDD" id="cd12338">
    <property type="entry name" value="RRM1_SRSF1_like"/>
    <property type="match status" value="1"/>
</dbReference>
<evidence type="ECO:0000256" key="6">
    <source>
        <dbReference type="PROSITE-ProRule" id="PRU00176"/>
    </source>
</evidence>
<dbReference type="PANTHER" id="PTHR23003:SF62">
    <property type="entry name" value="SERINE_ARGININE (SR)-TYPE SHUTTLING MRNA BINDING PROTEIN NPL3"/>
    <property type="match status" value="1"/>
</dbReference>
<keyword evidence="4 6" id="KW-0694">RNA-binding</keyword>
<dbReference type="Pfam" id="PF00076">
    <property type="entry name" value="RRM_1"/>
    <property type="match status" value="2"/>
</dbReference>
<dbReference type="Proteomes" id="UP000815325">
    <property type="component" value="Unassembled WGS sequence"/>
</dbReference>
<evidence type="ECO:0000256" key="2">
    <source>
        <dbReference type="ARBA" id="ARBA00022664"/>
    </source>
</evidence>
<evidence type="ECO:0000256" key="5">
    <source>
        <dbReference type="ARBA" id="ARBA00023242"/>
    </source>
</evidence>
<gene>
    <name evidence="9" type="ORF">DUNSADRAFT_5058</name>
</gene>
<evidence type="ECO:0000313" key="10">
    <source>
        <dbReference type="Proteomes" id="UP000815325"/>
    </source>
</evidence>
<dbReference type="Gene3D" id="3.30.70.330">
    <property type="match status" value="2"/>
</dbReference>
<dbReference type="SMART" id="SM00360">
    <property type="entry name" value="RRM"/>
    <property type="match status" value="2"/>
</dbReference>
<reference evidence="9" key="1">
    <citation type="submission" date="2017-08" db="EMBL/GenBank/DDBJ databases">
        <authorList>
            <person name="Polle J.E."/>
            <person name="Barry K."/>
            <person name="Cushman J."/>
            <person name="Schmutz J."/>
            <person name="Tran D."/>
            <person name="Hathwaick L.T."/>
            <person name="Yim W.C."/>
            <person name="Jenkins J."/>
            <person name="Mckie-Krisberg Z.M."/>
            <person name="Prochnik S."/>
            <person name="Lindquist E."/>
            <person name="Dockter R.B."/>
            <person name="Adam C."/>
            <person name="Molina H."/>
            <person name="Bunkerborg J."/>
            <person name="Jin E."/>
            <person name="Buchheim M."/>
            <person name="Magnuson J."/>
        </authorList>
    </citation>
    <scope>NUCLEOTIDE SEQUENCE</scope>
    <source>
        <strain evidence="9">CCAP 19/18</strain>
    </source>
</reference>
<comment type="caution">
    <text evidence="9">The sequence shown here is derived from an EMBL/GenBank/DDBJ whole genome shotgun (WGS) entry which is preliminary data.</text>
</comment>
<dbReference type="InterPro" id="IPR012677">
    <property type="entry name" value="Nucleotide-bd_a/b_plait_sf"/>
</dbReference>
<feature type="domain" description="RRM" evidence="8">
    <location>
        <begin position="2"/>
        <end position="77"/>
    </location>
</feature>
<keyword evidence="5" id="KW-0539">Nucleus</keyword>
<feature type="compositionally biased region" description="Low complexity" evidence="7">
    <location>
        <begin position="181"/>
        <end position="190"/>
    </location>
</feature>
<sequence length="232" mass="26588">MTKIYVGNLPLDVRERELDDLFYKFGKIRLIDIKTPSRPPAYGFVEFDDPRDAEEAVRRRDNYDFGGYRIRVEVARGASGAGTRDGFNRPPKATPFRCLVKGLPRGASWQDLKDHMRRAAKPLYTDVRTDRDGKSVGIVEFESFEDMKAAIRKLDDSEFNNPRYDRGCFIRIVEENPGSYRGRSPSVSRSPPRRGRSVSRSPPRSLTPDEDLPRRRGSSLSRSRSRSRSVSR</sequence>
<dbReference type="SUPFAM" id="SSF54928">
    <property type="entry name" value="RNA-binding domain, RBD"/>
    <property type="match status" value="1"/>
</dbReference>